<dbReference type="Proteomes" id="UP000324222">
    <property type="component" value="Unassembled WGS sequence"/>
</dbReference>
<dbReference type="AlphaFoldDB" id="A0A5B7DSL7"/>
<accession>A0A5B7DSL7</accession>
<feature type="region of interest" description="Disordered" evidence="1">
    <location>
        <begin position="65"/>
        <end position="112"/>
    </location>
</feature>
<keyword evidence="3" id="KW-1185">Reference proteome</keyword>
<proteinExistence type="predicted"/>
<name>A0A5B7DSL7_PORTR</name>
<organism evidence="2 3">
    <name type="scientific">Portunus trituberculatus</name>
    <name type="common">Swimming crab</name>
    <name type="synonym">Neptunus trituberculatus</name>
    <dbReference type="NCBI Taxonomy" id="210409"/>
    <lineage>
        <taxon>Eukaryota</taxon>
        <taxon>Metazoa</taxon>
        <taxon>Ecdysozoa</taxon>
        <taxon>Arthropoda</taxon>
        <taxon>Crustacea</taxon>
        <taxon>Multicrustacea</taxon>
        <taxon>Malacostraca</taxon>
        <taxon>Eumalacostraca</taxon>
        <taxon>Eucarida</taxon>
        <taxon>Decapoda</taxon>
        <taxon>Pleocyemata</taxon>
        <taxon>Brachyura</taxon>
        <taxon>Eubrachyura</taxon>
        <taxon>Portunoidea</taxon>
        <taxon>Portunidae</taxon>
        <taxon>Portuninae</taxon>
        <taxon>Portunus</taxon>
    </lineage>
</organism>
<protein>
    <submittedName>
        <fullName evidence="2">Uncharacterized protein</fullName>
    </submittedName>
</protein>
<reference evidence="2 3" key="1">
    <citation type="submission" date="2019-05" db="EMBL/GenBank/DDBJ databases">
        <title>Another draft genome of Portunus trituberculatus and its Hox gene families provides insights of decapod evolution.</title>
        <authorList>
            <person name="Jeong J.-H."/>
            <person name="Song I."/>
            <person name="Kim S."/>
            <person name="Choi T."/>
            <person name="Kim D."/>
            <person name="Ryu S."/>
            <person name="Kim W."/>
        </authorList>
    </citation>
    <scope>NUCLEOTIDE SEQUENCE [LARGE SCALE GENOMIC DNA]</scope>
    <source>
        <tissue evidence="2">Muscle</tissue>
    </source>
</reference>
<feature type="compositionally biased region" description="Basic and acidic residues" evidence="1">
    <location>
        <begin position="65"/>
        <end position="81"/>
    </location>
</feature>
<dbReference type="EMBL" id="VSRR010001326">
    <property type="protein sequence ID" value="MPC24410.1"/>
    <property type="molecule type" value="Genomic_DNA"/>
</dbReference>
<evidence type="ECO:0000313" key="2">
    <source>
        <dbReference type="EMBL" id="MPC24410.1"/>
    </source>
</evidence>
<gene>
    <name evidence="2" type="ORF">E2C01_017491</name>
</gene>
<comment type="caution">
    <text evidence="2">The sequence shown here is derived from an EMBL/GenBank/DDBJ whole genome shotgun (WGS) entry which is preliminary data.</text>
</comment>
<evidence type="ECO:0000313" key="3">
    <source>
        <dbReference type="Proteomes" id="UP000324222"/>
    </source>
</evidence>
<evidence type="ECO:0000256" key="1">
    <source>
        <dbReference type="SAM" id="MobiDB-lite"/>
    </source>
</evidence>
<sequence length="112" mass="12526">MQFKRPTARNIEERHKRHSEDINDVAISSAASLKCSTVVLADENYSLPNKNIIVCVDVVSMVHGKSERGTEVRRASSEGKLRGARKKAPATFHPSRYTMDHPPAQSRREVAN</sequence>